<feature type="domain" description="ComEC/Rec2-related protein" evidence="7">
    <location>
        <begin position="148"/>
        <end position="403"/>
    </location>
</feature>
<feature type="transmembrane region" description="Helical" evidence="6">
    <location>
        <begin position="171"/>
        <end position="190"/>
    </location>
</feature>
<evidence type="ECO:0000259" key="7">
    <source>
        <dbReference type="Pfam" id="PF03772"/>
    </source>
</evidence>
<evidence type="ECO:0000256" key="5">
    <source>
        <dbReference type="ARBA" id="ARBA00023136"/>
    </source>
</evidence>
<dbReference type="EMBL" id="NOJY02000001">
    <property type="protein sequence ID" value="RDY29796.1"/>
    <property type="molecule type" value="Genomic_DNA"/>
</dbReference>
<reference evidence="8 9" key="1">
    <citation type="journal article" date="2017" name="Genome Announc.">
        <title>Draft Genome Sequence of Romboutsia weinsteinii sp. nov. Strain CCRI-19649(T) Isolated from Surface Water.</title>
        <authorList>
            <person name="Maheux A.F."/>
            <person name="Boudreau D.K."/>
            <person name="Berube E."/>
            <person name="Boissinot M."/>
            <person name="Cantin P."/>
            <person name="Raymond F."/>
            <person name="Corbeil J."/>
            <person name="Omar R.F."/>
            <person name="Bergeron M.G."/>
        </authorList>
    </citation>
    <scope>NUCLEOTIDE SEQUENCE [LARGE SCALE GENOMIC DNA]</scope>
    <source>
        <strain evidence="8 9">CCRI-19649</strain>
    </source>
</reference>
<feature type="transmembrane region" description="Helical" evidence="6">
    <location>
        <begin position="316"/>
        <end position="342"/>
    </location>
</feature>
<comment type="subcellular location">
    <subcellularLocation>
        <location evidence="1">Cell membrane</location>
        <topology evidence="1">Multi-pass membrane protein</topology>
    </subcellularLocation>
</comment>
<keyword evidence="4 6" id="KW-1133">Transmembrane helix</keyword>
<sequence length="423" mass="48798">MRRPLLIIFIIVLFVGFIYTNKADYDNLQDDKMIAIEGLVKEKNEKGKYNQYKVGQYLVNDYSKKHNLKVGQIVFIKGKAKSLDSMNFKDFDYGKYVRSIGCKGILYLEEYKILGNNILYTYIEKIKTYLIETSRYLYKYNSDFMNSLLLGEKSSLSDEQKEVFNRTGTSHIIAISGLHTGILCTLVVLIIRGMNKFYKLILLLTIMTFYSIMVGNSPSIIRSIAFVITLYIAVFLDKKKDKISILSLIGIFLVINNPYILYNVSFQLSFMATLSIIYFYGYINKIIKIKLISLTISANILTLPIIYYNFKAVAMLSIIGNIIIVPFIAIIMYLSILSLIIFKVNIILAKLIAYVNTTIFNSIYFLLEVVSNLEFAYIEVKDPSIHCVAIYYTVMFLYMSYKELKVMKEQENGLQGYYKENEG</sequence>
<evidence type="ECO:0000256" key="1">
    <source>
        <dbReference type="ARBA" id="ARBA00004651"/>
    </source>
</evidence>
<name>A0A371JAU4_9FIRM</name>
<dbReference type="InterPro" id="IPR052159">
    <property type="entry name" value="Competence_DNA_uptake"/>
</dbReference>
<feature type="transmembrane region" description="Helical" evidence="6">
    <location>
        <begin position="243"/>
        <end position="260"/>
    </location>
</feature>
<dbReference type="RefSeq" id="WP_094368747.1">
    <property type="nucleotide sequence ID" value="NZ_NOJY02000001.1"/>
</dbReference>
<organism evidence="8 9">
    <name type="scientific">Romboutsia weinsteinii</name>
    <dbReference type="NCBI Taxonomy" id="2020949"/>
    <lineage>
        <taxon>Bacteria</taxon>
        <taxon>Bacillati</taxon>
        <taxon>Bacillota</taxon>
        <taxon>Clostridia</taxon>
        <taxon>Peptostreptococcales</taxon>
        <taxon>Peptostreptococcaceae</taxon>
        <taxon>Romboutsia</taxon>
    </lineage>
</organism>
<protein>
    <submittedName>
        <fullName evidence="8">ComEC/Rec2 family competence protein</fullName>
    </submittedName>
</protein>
<evidence type="ECO:0000256" key="6">
    <source>
        <dbReference type="SAM" id="Phobius"/>
    </source>
</evidence>
<dbReference type="PANTHER" id="PTHR30619:SF1">
    <property type="entry name" value="RECOMBINATION PROTEIN 2"/>
    <property type="match status" value="1"/>
</dbReference>
<dbReference type="GO" id="GO:0005886">
    <property type="term" value="C:plasma membrane"/>
    <property type="evidence" value="ECO:0007669"/>
    <property type="project" value="UniProtKB-SubCell"/>
</dbReference>
<feature type="transmembrane region" description="Helical" evidence="6">
    <location>
        <begin position="351"/>
        <end position="371"/>
    </location>
</feature>
<feature type="transmembrane region" description="Helical" evidence="6">
    <location>
        <begin position="266"/>
        <end position="284"/>
    </location>
</feature>
<feature type="transmembrane region" description="Helical" evidence="6">
    <location>
        <begin position="291"/>
        <end position="310"/>
    </location>
</feature>
<dbReference type="InterPro" id="IPR004477">
    <property type="entry name" value="ComEC_N"/>
</dbReference>
<dbReference type="NCBIfam" id="TIGR00360">
    <property type="entry name" value="ComEC_N-term"/>
    <property type="match status" value="1"/>
</dbReference>
<keyword evidence="9" id="KW-1185">Reference proteome</keyword>
<keyword evidence="3 6" id="KW-0812">Transmembrane</keyword>
<evidence type="ECO:0000256" key="3">
    <source>
        <dbReference type="ARBA" id="ARBA00022692"/>
    </source>
</evidence>
<evidence type="ECO:0000313" key="8">
    <source>
        <dbReference type="EMBL" id="RDY29796.1"/>
    </source>
</evidence>
<dbReference type="PANTHER" id="PTHR30619">
    <property type="entry name" value="DNA INTERNALIZATION/COMPETENCE PROTEIN COMEC/REC2"/>
    <property type="match status" value="1"/>
</dbReference>
<evidence type="ECO:0000313" key="9">
    <source>
        <dbReference type="Proteomes" id="UP000215694"/>
    </source>
</evidence>
<accession>A0A371JAU4</accession>
<dbReference type="Pfam" id="PF03772">
    <property type="entry name" value="Competence"/>
    <property type="match status" value="1"/>
</dbReference>
<dbReference type="AlphaFoldDB" id="A0A371JAU4"/>
<evidence type="ECO:0000256" key="4">
    <source>
        <dbReference type="ARBA" id="ARBA00022989"/>
    </source>
</evidence>
<dbReference type="Proteomes" id="UP000215694">
    <property type="component" value="Unassembled WGS sequence"/>
</dbReference>
<feature type="transmembrane region" description="Helical" evidence="6">
    <location>
        <begin position="197"/>
        <end position="213"/>
    </location>
</feature>
<feature type="transmembrane region" description="Helical" evidence="6">
    <location>
        <begin position="219"/>
        <end position="236"/>
    </location>
</feature>
<dbReference type="OrthoDB" id="9761531at2"/>
<proteinExistence type="predicted"/>
<comment type="caution">
    <text evidence="8">The sequence shown here is derived from an EMBL/GenBank/DDBJ whole genome shotgun (WGS) entry which is preliminary data.</text>
</comment>
<feature type="transmembrane region" description="Helical" evidence="6">
    <location>
        <begin position="383"/>
        <end position="401"/>
    </location>
</feature>
<evidence type="ECO:0000256" key="2">
    <source>
        <dbReference type="ARBA" id="ARBA00022475"/>
    </source>
</evidence>
<keyword evidence="5 6" id="KW-0472">Membrane</keyword>
<keyword evidence="2" id="KW-1003">Cell membrane</keyword>
<gene>
    <name evidence="8" type="ORF">CHL78_000510</name>
</gene>